<organism evidence="1 2">
    <name type="scientific">Acaulospora colombiana</name>
    <dbReference type="NCBI Taxonomy" id="27376"/>
    <lineage>
        <taxon>Eukaryota</taxon>
        <taxon>Fungi</taxon>
        <taxon>Fungi incertae sedis</taxon>
        <taxon>Mucoromycota</taxon>
        <taxon>Glomeromycotina</taxon>
        <taxon>Glomeromycetes</taxon>
        <taxon>Diversisporales</taxon>
        <taxon>Acaulosporaceae</taxon>
        <taxon>Acaulospora</taxon>
    </lineage>
</organism>
<reference evidence="1" key="1">
    <citation type="submission" date="2021-06" db="EMBL/GenBank/DDBJ databases">
        <authorList>
            <person name="Kallberg Y."/>
            <person name="Tangrot J."/>
            <person name="Rosling A."/>
        </authorList>
    </citation>
    <scope>NUCLEOTIDE SEQUENCE</scope>
    <source>
        <strain evidence="1">CL356</strain>
    </source>
</reference>
<protein>
    <submittedName>
        <fullName evidence="1">14840_t:CDS:1</fullName>
    </submittedName>
</protein>
<dbReference type="EMBL" id="CAJVPT010064994">
    <property type="protein sequence ID" value="CAG8771224.1"/>
    <property type="molecule type" value="Genomic_DNA"/>
</dbReference>
<accession>A0ACA9R0A7</accession>
<evidence type="ECO:0000313" key="2">
    <source>
        <dbReference type="Proteomes" id="UP000789525"/>
    </source>
</evidence>
<gene>
    <name evidence="1" type="ORF">ACOLOM_LOCUS13804</name>
</gene>
<evidence type="ECO:0000313" key="1">
    <source>
        <dbReference type="EMBL" id="CAG8771224.1"/>
    </source>
</evidence>
<name>A0ACA9R0A7_9GLOM</name>
<dbReference type="Proteomes" id="UP000789525">
    <property type="component" value="Unassembled WGS sequence"/>
</dbReference>
<feature type="non-terminal residue" evidence="1">
    <location>
        <position position="1"/>
    </location>
</feature>
<proteinExistence type="predicted"/>
<keyword evidence="2" id="KW-1185">Reference proteome</keyword>
<comment type="caution">
    <text evidence="1">The sequence shown here is derived from an EMBL/GenBank/DDBJ whole genome shotgun (WGS) entry which is preliminary data.</text>
</comment>
<sequence>KELPYSCVEMSSYGQRILQVEYLQLVTRYQESVEESNERLAGS</sequence>